<dbReference type="FunFam" id="1.20.1250.20:FF:000401">
    <property type="entry name" value="Vesicular amine transporter"/>
    <property type="match status" value="1"/>
</dbReference>
<dbReference type="InterPro" id="IPR011701">
    <property type="entry name" value="MFS"/>
</dbReference>
<dbReference type="InterPro" id="IPR050930">
    <property type="entry name" value="MFS_Vesicular_Transporter"/>
</dbReference>
<evidence type="ECO:0000256" key="4">
    <source>
        <dbReference type="ARBA" id="ARBA00022989"/>
    </source>
</evidence>
<dbReference type="InterPro" id="IPR020846">
    <property type="entry name" value="MFS_dom"/>
</dbReference>
<dbReference type="GO" id="GO:0005335">
    <property type="term" value="F:serotonin:sodium:chloride symporter activity"/>
    <property type="evidence" value="ECO:0007669"/>
    <property type="project" value="TreeGrafter"/>
</dbReference>
<feature type="transmembrane region" description="Helical" evidence="6">
    <location>
        <begin position="503"/>
        <end position="522"/>
    </location>
</feature>
<feature type="transmembrane region" description="Helical" evidence="6">
    <location>
        <begin position="307"/>
        <end position="324"/>
    </location>
</feature>
<name>A0A7R9AFA5_9CRUS</name>
<reference evidence="8" key="1">
    <citation type="submission" date="2020-11" db="EMBL/GenBank/DDBJ databases">
        <authorList>
            <person name="Tran Van P."/>
        </authorList>
    </citation>
    <scope>NUCLEOTIDE SEQUENCE</scope>
</reference>
<gene>
    <name evidence="8" type="ORF">DSTB1V02_LOCUS12750</name>
</gene>
<protein>
    <recommendedName>
        <fullName evidence="7">Major facilitator superfamily (MFS) profile domain-containing protein</fullName>
    </recommendedName>
</protein>
<dbReference type="PROSITE" id="PS50850">
    <property type="entry name" value="MFS"/>
    <property type="match status" value="1"/>
</dbReference>
<dbReference type="GO" id="GO:0030672">
    <property type="term" value="C:synaptic vesicle membrane"/>
    <property type="evidence" value="ECO:0007669"/>
    <property type="project" value="TreeGrafter"/>
</dbReference>
<dbReference type="GO" id="GO:0015842">
    <property type="term" value="P:aminergic neurotransmitter loading into synaptic vesicle"/>
    <property type="evidence" value="ECO:0007669"/>
    <property type="project" value="TreeGrafter"/>
</dbReference>
<dbReference type="CDD" id="cd17384">
    <property type="entry name" value="MFS_SLC18A1_2_VAT1_2"/>
    <property type="match status" value="1"/>
</dbReference>
<sequence length="538" mass="58509">MGEASRFRRTLEKCRESRRLVLVVVAVALLVDRMLLTAVVPVIPALLASFREQPNGTTQLQKNATLEDDVTQPMNLTLEDAKGGETDGIHGSNSSLTEDVPRCHWNQSESGEGRENMEVGFLFSSKAIVQLIMNPFVGPLTHKNILSNQKENSNGIQEEMLVGEHAVKRLILLEFLILHHYATIGYSLPMFAGFTIIFFSTIAFAFGRSYWMLLLARILQGVGSSCSTVSGMGMLAERYPDERERGIAMGIALGGLAFGCVVGPTFGGVMYEFVGKSSPFIVLAGLALADASRSGSFLSAWGNRWGISKSLFLFVVAVLQLVALQPKVKEKMAGPSLVRLLMDPYICIAAGVLLFANMSIAILEPSYPLWMERTMCASVWQQGVVWLSPSISYLLGTCISPTLAHKIGRWVVTLVGLILLGTSLALVPQSTRAVHLIAPLSGLGFSVGMVDTCMMPELARLVDIRHFAVYGTVYAIADVAFCLGFAVGPALAMELVTHVGFDWMLYIMATICFAYSPLLCLLRNPPAREGAKVGFQLL</sequence>
<feature type="transmembrane region" description="Helical" evidence="6">
    <location>
        <begin position="410"/>
        <end position="427"/>
    </location>
</feature>
<dbReference type="InterPro" id="IPR036259">
    <property type="entry name" value="MFS_trans_sf"/>
</dbReference>
<dbReference type="GO" id="GO:0043195">
    <property type="term" value="C:terminal bouton"/>
    <property type="evidence" value="ECO:0007669"/>
    <property type="project" value="TreeGrafter"/>
</dbReference>
<comment type="subcellular location">
    <subcellularLocation>
        <location evidence="1">Membrane</location>
        <topology evidence="1">Multi-pass membrane protein</topology>
    </subcellularLocation>
</comment>
<evidence type="ECO:0000256" key="2">
    <source>
        <dbReference type="ARBA" id="ARBA00022448"/>
    </source>
</evidence>
<dbReference type="EMBL" id="CAJPEV010005148">
    <property type="protein sequence ID" value="CAG0902810.1"/>
    <property type="molecule type" value="Genomic_DNA"/>
</dbReference>
<keyword evidence="3 6" id="KW-0812">Transmembrane</keyword>
<keyword evidence="2" id="KW-0813">Transport</keyword>
<keyword evidence="4 6" id="KW-1133">Transmembrane helix</keyword>
<feature type="domain" description="Major facilitator superfamily (MFS) profile" evidence="7">
    <location>
        <begin position="345"/>
        <end position="538"/>
    </location>
</feature>
<dbReference type="Gene3D" id="1.20.1250.20">
    <property type="entry name" value="MFS general substrate transporter like domains"/>
    <property type="match status" value="1"/>
</dbReference>
<accession>A0A7R9AFA5</accession>
<dbReference type="Proteomes" id="UP000677054">
    <property type="component" value="Unassembled WGS sequence"/>
</dbReference>
<feature type="non-terminal residue" evidence="8">
    <location>
        <position position="538"/>
    </location>
</feature>
<keyword evidence="5 6" id="KW-0472">Membrane</keyword>
<evidence type="ECO:0000313" key="9">
    <source>
        <dbReference type="Proteomes" id="UP000677054"/>
    </source>
</evidence>
<evidence type="ECO:0000256" key="6">
    <source>
        <dbReference type="SAM" id="Phobius"/>
    </source>
</evidence>
<feature type="transmembrane region" description="Helical" evidence="6">
    <location>
        <begin position="247"/>
        <end position="268"/>
    </location>
</feature>
<evidence type="ECO:0000313" key="8">
    <source>
        <dbReference type="EMBL" id="CAD7252999.1"/>
    </source>
</evidence>
<dbReference type="SUPFAM" id="SSF103473">
    <property type="entry name" value="MFS general substrate transporter"/>
    <property type="match status" value="1"/>
</dbReference>
<feature type="transmembrane region" description="Helical" evidence="6">
    <location>
        <begin position="467"/>
        <end position="491"/>
    </location>
</feature>
<dbReference type="Pfam" id="PF07690">
    <property type="entry name" value="MFS_1"/>
    <property type="match status" value="1"/>
</dbReference>
<dbReference type="Gene3D" id="1.20.1720.10">
    <property type="entry name" value="Multidrug resistance protein D"/>
    <property type="match status" value="1"/>
</dbReference>
<evidence type="ECO:0000256" key="1">
    <source>
        <dbReference type="ARBA" id="ARBA00004141"/>
    </source>
</evidence>
<keyword evidence="9" id="KW-1185">Reference proteome</keyword>
<evidence type="ECO:0000256" key="5">
    <source>
        <dbReference type="ARBA" id="ARBA00023136"/>
    </source>
</evidence>
<feature type="transmembrane region" description="Helical" evidence="6">
    <location>
        <begin position="433"/>
        <end position="455"/>
    </location>
</feature>
<organism evidence="8">
    <name type="scientific">Darwinula stevensoni</name>
    <dbReference type="NCBI Taxonomy" id="69355"/>
    <lineage>
        <taxon>Eukaryota</taxon>
        <taxon>Metazoa</taxon>
        <taxon>Ecdysozoa</taxon>
        <taxon>Arthropoda</taxon>
        <taxon>Crustacea</taxon>
        <taxon>Oligostraca</taxon>
        <taxon>Ostracoda</taxon>
        <taxon>Podocopa</taxon>
        <taxon>Podocopida</taxon>
        <taxon>Darwinulocopina</taxon>
        <taxon>Darwinuloidea</taxon>
        <taxon>Darwinulidae</taxon>
        <taxon>Darwinula</taxon>
    </lineage>
</organism>
<feature type="transmembrane region" description="Helical" evidence="6">
    <location>
        <begin position="345"/>
        <end position="363"/>
    </location>
</feature>
<dbReference type="PANTHER" id="PTHR23506:SF23">
    <property type="entry name" value="GH10249P"/>
    <property type="match status" value="1"/>
</dbReference>
<dbReference type="AlphaFoldDB" id="A0A7R9AFA5"/>
<proteinExistence type="predicted"/>
<evidence type="ECO:0000256" key="3">
    <source>
        <dbReference type="ARBA" id="ARBA00022692"/>
    </source>
</evidence>
<feature type="transmembrane region" description="Helical" evidence="6">
    <location>
        <begin position="383"/>
        <end position="403"/>
    </location>
</feature>
<dbReference type="EMBL" id="LR904665">
    <property type="protein sequence ID" value="CAD7252999.1"/>
    <property type="molecule type" value="Genomic_DNA"/>
</dbReference>
<evidence type="ECO:0000259" key="7">
    <source>
        <dbReference type="PROSITE" id="PS50850"/>
    </source>
</evidence>
<feature type="transmembrane region" description="Helical" evidence="6">
    <location>
        <begin position="20"/>
        <end position="47"/>
    </location>
</feature>
<dbReference type="PANTHER" id="PTHR23506">
    <property type="entry name" value="GH10249P"/>
    <property type="match status" value="1"/>
</dbReference>
<feature type="transmembrane region" description="Helical" evidence="6">
    <location>
        <begin position="184"/>
        <end position="207"/>
    </location>
</feature>
<dbReference type="OrthoDB" id="5086884at2759"/>